<evidence type="ECO:0000313" key="3">
    <source>
        <dbReference type="EMBL" id="KEA62147.1"/>
    </source>
</evidence>
<dbReference type="Proteomes" id="UP000028252">
    <property type="component" value="Unassembled WGS sequence"/>
</dbReference>
<keyword evidence="3" id="KW-0808">Transferase</keyword>
<evidence type="ECO:0000313" key="4">
    <source>
        <dbReference type="Proteomes" id="UP000028252"/>
    </source>
</evidence>
<dbReference type="PATRIC" id="fig|1232683.4.peg.3749"/>
<name>A0A081FUE2_9GAMM</name>
<dbReference type="InterPro" id="IPR017557">
    <property type="entry name" value="Holo-ACP_synthase"/>
</dbReference>
<feature type="region of interest" description="Disordered" evidence="1">
    <location>
        <begin position="138"/>
        <end position="164"/>
    </location>
</feature>
<accession>A0A081FUE2</accession>
<keyword evidence="4" id="KW-1185">Reference proteome</keyword>
<feature type="compositionally biased region" description="Basic and acidic residues" evidence="1">
    <location>
        <begin position="155"/>
        <end position="164"/>
    </location>
</feature>
<protein>
    <submittedName>
        <fullName evidence="3">Phosphoribosyl-dephospho-CoA transferase</fullName>
        <ecNumber evidence="3">2.7.7.-</ecNumber>
    </submittedName>
</protein>
<sequence length="164" mass="17931">MRGESKAQRQPAFAPLKAVSKHLDPYTLTATKPWLAHCERNRHPVLIALCKLAPLLNTLPLRWGVTGSLGYEFATGERQLRPESDLDLVIDATAPICREQAAELIDLFGTASCRVDIQLDTPMGAIALAEWAGSSEQVLQKTDTGPRLTKTPWAGEKDEGVKPC</sequence>
<evidence type="ECO:0000259" key="2">
    <source>
        <dbReference type="Pfam" id="PF10620"/>
    </source>
</evidence>
<dbReference type="GO" id="GO:0016779">
    <property type="term" value="F:nucleotidyltransferase activity"/>
    <property type="evidence" value="ECO:0007669"/>
    <property type="project" value="UniProtKB-KW"/>
</dbReference>
<dbReference type="eggNOG" id="ENOG502Z8NU">
    <property type="taxonomic scope" value="Bacteria"/>
</dbReference>
<comment type="caution">
    <text evidence="3">The sequence shown here is derived from an EMBL/GenBank/DDBJ whole genome shotgun (WGS) entry which is preliminary data.</text>
</comment>
<organism evidence="3 4">
    <name type="scientific">Marinobacterium lacunae</name>
    <dbReference type="NCBI Taxonomy" id="1232683"/>
    <lineage>
        <taxon>Bacteria</taxon>
        <taxon>Pseudomonadati</taxon>
        <taxon>Pseudomonadota</taxon>
        <taxon>Gammaproteobacteria</taxon>
        <taxon>Oceanospirillales</taxon>
        <taxon>Oceanospirillaceae</taxon>
        <taxon>Marinobacterium</taxon>
    </lineage>
</organism>
<dbReference type="NCBIfam" id="NF002332">
    <property type="entry name" value="PRK01293.1"/>
    <property type="match status" value="1"/>
</dbReference>
<feature type="domain" description="Phosphoribosyl-dephospho-CoA transferase MdcG C-terminal" evidence="2">
    <location>
        <begin position="42"/>
        <end position="151"/>
    </location>
</feature>
<dbReference type="STRING" id="1232683.ADIMK_3808"/>
<evidence type="ECO:0000256" key="1">
    <source>
        <dbReference type="SAM" id="MobiDB-lite"/>
    </source>
</evidence>
<dbReference type="NCBIfam" id="TIGR03135">
    <property type="entry name" value="malonate_mdcG"/>
    <property type="match status" value="1"/>
</dbReference>
<proteinExistence type="predicted"/>
<reference evidence="3 4" key="1">
    <citation type="submission" date="2014-04" db="EMBL/GenBank/DDBJ databases">
        <title>Marinobacterium kochiensis sp. nov., isolated from sediment sample collected from Kochi backwaters in Kerala, India.</title>
        <authorList>
            <person name="Singh A."/>
            <person name="Pinnaka A.K."/>
        </authorList>
    </citation>
    <scope>NUCLEOTIDE SEQUENCE [LARGE SCALE GENOMIC DNA]</scope>
    <source>
        <strain evidence="3 4">AK27</strain>
    </source>
</reference>
<keyword evidence="3" id="KW-0548">Nucleotidyltransferase</keyword>
<dbReference type="InterPro" id="IPR049180">
    <property type="entry name" value="MdcG_C"/>
</dbReference>
<dbReference type="EC" id="2.7.7.-" evidence="3"/>
<dbReference type="AlphaFoldDB" id="A0A081FUE2"/>
<dbReference type="Pfam" id="PF10620">
    <property type="entry name" value="MdcG"/>
    <property type="match status" value="1"/>
</dbReference>
<gene>
    <name evidence="3" type="ORF">ADIMK_3808</name>
</gene>
<dbReference type="EMBL" id="JMQN01000057">
    <property type="protein sequence ID" value="KEA62147.1"/>
    <property type="molecule type" value="Genomic_DNA"/>
</dbReference>